<evidence type="ECO:0000259" key="3">
    <source>
        <dbReference type="PROSITE" id="PS51791"/>
    </source>
</evidence>
<dbReference type="InterPro" id="IPR034753">
    <property type="entry name" value="hSac2"/>
</dbReference>
<feature type="region of interest" description="Disordered" evidence="1">
    <location>
        <begin position="817"/>
        <end position="916"/>
    </location>
</feature>
<feature type="compositionally biased region" description="Basic and acidic residues" evidence="1">
    <location>
        <begin position="1045"/>
        <end position="1058"/>
    </location>
</feature>
<dbReference type="EMBL" id="CALNXI010000206">
    <property type="protein sequence ID" value="CAH3022117.1"/>
    <property type="molecule type" value="Genomic_DNA"/>
</dbReference>
<evidence type="ECO:0000259" key="2">
    <source>
        <dbReference type="PROSITE" id="PS50275"/>
    </source>
</evidence>
<evidence type="ECO:0000313" key="5">
    <source>
        <dbReference type="Proteomes" id="UP001159427"/>
    </source>
</evidence>
<dbReference type="InterPro" id="IPR022158">
    <property type="entry name" value="Inositol_phosphatase"/>
</dbReference>
<feature type="region of interest" description="Disordered" evidence="1">
    <location>
        <begin position="930"/>
        <end position="1003"/>
    </location>
</feature>
<feature type="domain" description="HSac2" evidence="3">
    <location>
        <begin position="584"/>
        <end position="749"/>
    </location>
</feature>
<dbReference type="PANTHER" id="PTHR45662:SF8">
    <property type="entry name" value="PHOSPHATIDYLINOSITIDE PHOSPHATASE SAC2"/>
    <property type="match status" value="1"/>
</dbReference>
<feature type="compositionally biased region" description="Basic and acidic residues" evidence="1">
    <location>
        <begin position="875"/>
        <end position="899"/>
    </location>
</feature>
<dbReference type="InterPro" id="IPR002013">
    <property type="entry name" value="SAC_dom"/>
</dbReference>
<feature type="compositionally biased region" description="Low complexity" evidence="1">
    <location>
        <begin position="817"/>
        <end position="830"/>
    </location>
</feature>
<feature type="compositionally biased region" description="Acidic residues" evidence="1">
    <location>
        <begin position="831"/>
        <end position="842"/>
    </location>
</feature>
<feature type="domain" description="SAC" evidence="2">
    <location>
        <begin position="165"/>
        <end position="510"/>
    </location>
</feature>
<sequence length="1133" mass="128391">MELFQAQDNFIILNGPNSLWCNRQDGRLQPRYGVDLGEAWSLKCRGIVYGIIGKIQFFPGADSRLLVISKRTLLGCLPGGHEVYRIDRVAVLTLSSNESPEFELDLCEQHQRGSGLGGIDNQQRGLGQTWTKIKTAASTLKEKNIKDKDLKDKEKLERRFVEELLKMFNDSDSFFYSPTGDLTNTLQRQFSGKYNAEDPLWKRCDKRFFWNECMVKELLTSEDPNSCSWVIPVIQGYCKIAHCVNTFEDEDVEEAENRRSVPFPPEEFDLVLISRRSIHRAGTRYRRRGVDENGDVANYVETEQIICTSTHNVSFVQVRGSVPVYWSQPGYKYRPPPRLDRDENETQMAFRKHFDDQLELYKTVAVISLVDQTGREKIISDVFMDNILAYNSPFLTYITFDFHEYCRGMKFENVSVLVESILEVIKEVRYCWTDAKGIICDQRGVFRVNCMDCLDRTNVVQAALARHIMEQQLKKLGKQLPDQILPSSIRTAFQEMWASNGDAISRQYAGTAAMKGDFTRTGERRFTGVMKDGYNSANRYYLNRFKAAYRQTLIDVMLGNPVSEDIAALMAAMRNGPEEEQWTMEREECVAQLVQHCKQLLLTDEEECINGWALVDPFYSTDGEVNQDQDVILLLTFQAYYVASYDDEAERITQYERIALEDLEKVEIGHEASFKTKYLFTRIFRRHQGNSGYFHTLRTIQHRTAEDARSVLLCIADAFATARASLDLGLKVTECRLDRRKSKPSPSLIQISSKSCLSSWSSTSLRPKSNSATDRALDDSIFASIKRAKPGGLPTSFSDPCLAKRVLEDSEQFKIASSSAPQSCSGSSGSEVEDDDSGDTDEMEHFDPSIKNSGQGKDDGQKLAKGACVNGDVLSEDKTENDKIENENSEFGLRKKELQEESCSDQLETSKECGFVVGDDTVESLDDVVGANDQEVYAGEEDITERGKEVYQNGRDKGSSINQITNGESKEVHSNGHSDASERGSKNGEIDSLQTQENSNLNSNELSVRFKENDEVHRISFHGTTATMRVSHSSVELGTMATAVESEKRDDKSPERRRFGARFPGNRGLKLFATAQARGRTLIPELRNKLSSFSQQVRSRSPRSSTKRPSLHTEPNTEQRKLRRKCRTKIIEL</sequence>
<keyword evidence="5" id="KW-1185">Reference proteome</keyword>
<gene>
    <name evidence="4" type="ORF">PEVE_00014158</name>
</gene>
<comment type="caution">
    <text evidence="4">The sequence shown here is derived from an EMBL/GenBank/DDBJ whole genome shotgun (WGS) entry which is preliminary data.</text>
</comment>
<feature type="compositionally biased region" description="Basic and acidic residues" evidence="1">
    <location>
        <begin position="968"/>
        <end position="989"/>
    </location>
</feature>
<evidence type="ECO:0008006" key="6">
    <source>
        <dbReference type="Google" id="ProtNLM"/>
    </source>
</evidence>
<proteinExistence type="predicted"/>
<feature type="compositionally biased region" description="Low complexity" evidence="1">
    <location>
        <begin position="1092"/>
        <end position="1104"/>
    </location>
</feature>
<evidence type="ECO:0000313" key="4">
    <source>
        <dbReference type="EMBL" id="CAH3022117.1"/>
    </source>
</evidence>
<name>A0ABN8M3H0_9CNID</name>
<dbReference type="Pfam" id="PF12456">
    <property type="entry name" value="hSac2"/>
    <property type="match status" value="1"/>
</dbReference>
<protein>
    <recommendedName>
        <fullName evidence="6">Phosphatidylinositide phosphatase SAC2</fullName>
    </recommendedName>
</protein>
<reference evidence="4 5" key="1">
    <citation type="submission" date="2022-05" db="EMBL/GenBank/DDBJ databases">
        <authorList>
            <consortium name="Genoscope - CEA"/>
            <person name="William W."/>
        </authorList>
    </citation>
    <scope>NUCLEOTIDE SEQUENCE [LARGE SCALE GENOMIC DNA]</scope>
</reference>
<evidence type="ECO:0000256" key="1">
    <source>
        <dbReference type="SAM" id="MobiDB-lite"/>
    </source>
</evidence>
<dbReference type="PANTHER" id="PTHR45662">
    <property type="entry name" value="PHOSPHATIDYLINOSITIDE PHOSPHATASE SAC1"/>
    <property type="match status" value="1"/>
</dbReference>
<feature type="region of interest" description="Disordered" evidence="1">
    <location>
        <begin position="1044"/>
        <end position="1063"/>
    </location>
</feature>
<dbReference type="Pfam" id="PF02383">
    <property type="entry name" value="Syja_N"/>
    <property type="match status" value="1"/>
</dbReference>
<feature type="region of interest" description="Disordered" evidence="1">
    <location>
        <begin position="1092"/>
        <end position="1127"/>
    </location>
</feature>
<accession>A0ABN8M3H0</accession>
<feature type="compositionally biased region" description="Basic and acidic residues" evidence="1">
    <location>
        <begin position="944"/>
        <end position="958"/>
    </location>
</feature>
<dbReference type="Proteomes" id="UP001159427">
    <property type="component" value="Unassembled WGS sequence"/>
</dbReference>
<dbReference type="PROSITE" id="PS50275">
    <property type="entry name" value="SAC"/>
    <property type="match status" value="1"/>
</dbReference>
<organism evidence="4 5">
    <name type="scientific">Porites evermanni</name>
    <dbReference type="NCBI Taxonomy" id="104178"/>
    <lineage>
        <taxon>Eukaryota</taxon>
        <taxon>Metazoa</taxon>
        <taxon>Cnidaria</taxon>
        <taxon>Anthozoa</taxon>
        <taxon>Hexacorallia</taxon>
        <taxon>Scleractinia</taxon>
        <taxon>Fungiina</taxon>
        <taxon>Poritidae</taxon>
        <taxon>Porites</taxon>
    </lineage>
</organism>
<dbReference type="PROSITE" id="PS51791">
    <property type="entry name" value="HSAC2"/>
    <property type="match status" value="1"/>
</dbReference>
<feature type="compositionally biased region" description="Low complexity" evidence="1">
    <location>
        <begin position="992"/>
        <end position="1003"/>
    </location>
</feature>